<dbReference type="STRING" id="1715989.NITINOP_3343"/>
<proteinExistence type="predicted"/>
<dbReference type="Proteomes" id="UP000066284">
    <property type="component" value="Chromosome 1"/>
</dbReference>
<evidence type="ECO:0000256" key="1">
    <source>
        <dbReference type="SAM" id="Phobius"/>
    </source>
</evidence>
<accession>A0A0S4L0L7</accession>
<dbReference type="KEGG" id="nio:NITINOP_3343"/>
<sequence length="133" mass="13712">MSESRPMSQRVRAMPMGKILDILLGMAVMGTVGTLIGMVMGWGALPVAILVGLLLGGVVGFLGGRRFLVSIMTGTLLGGALAWLVADVERIWVGAGAGAAMGGFLGVQVSMLLDFRAARKASSDRTEPSAPQP</sequence>
<keyword evidence="1" id="KW-0472">Membrane</keyword>
<name>A0A0S4L0L7_9BACT</name>
<keyword evidence="3" id="KW-1185">Reference proteome</keyword>
<feature type="transmembrane region" description="Helical" evidence="1">
    <location>
        <begin position="67"/>
        <end position="85"/>
    </location>
</feature>
<organism evidence="2 3">
    <name type="scientific">Candidatus Nitrospira inopinata</name>
    <dbReference type="NCBI Taxonomy" id="1715989"/>
    <lineage>
        <taxon>Bacteria</taxon>
        <taxon>Pseudomonadati</taxon>
        <taxon>Nitrospirota</taxon>
        <taxon>Nitrospiria</taxon>
        <taxon>Nitrospirales</taxon>
        <taxon>Nitrospiraceae</taxon>
        <taxon>Nitrospira</taxon>
    </lineage>
</organism>
<feature type="transmembrane region" description="Helical" evidence="1">
    <location>
        <begin position="91"/>
        <end position="113"/>
    </location>
</feature>
<feature type="transmembrane region" description="Helical" evidence="1">
    <location>
        <begin position="20"/>
        <end position="38"/>
    </location>
</feature>
<keyword evidence="1" id="KW-1133">Transmembrane helix</keyword>
<dbReference type="EMBL" id="LN885086">
    <property type="protein sequence ID" value="CUQ68315.1"/>
    <property type="molecule type" value="Genomic_DNA"/>
</dbReference>
<evidence type="ECO:0000313" key="2">
    <source>
        <dbReference type="EMBL" id="CUQ68315.1"/>
    </source>
</evidence>
<keyword evidence="1" id="KW-0812">Transmembrane</keyword>
<gene>
    <name evidence="2" type="ORF">NITINOP_3343</name>
</gene>
<feature type="transmembrane region" description="Helical" evidence="1">
    <location>
        <begin position="44"/>
        <end position="62"/>
    </location>
</feature>
<reference evidence="3" key="1">
    <citation type="submission" date="2015-09" db="EMBL/GenBank/DDBJ databases">
        <authorList>
            <person name="Daims H."/>
        </authorList>
    </citation>
    <scope>NUCLEOTIDE SEQUENCE [LARGE SCALE GENOMIC DNA]</scope>
</reference>
<protein>
    <submittedName>
        <fullName evidence="2">Uncharacterized protein</fullName>
    </submittedName>
</protein>
<dbReference type="AlphaFoldDB" id="A0A0S4L0L7"/>
<evidence type="ECO:0000313" key="3">
    <source>
        <dbReference type="Proteomes" id="UP000066284"/>
    </source>
</evidence>